<feature type="domain" description="HTH cro/C1-type" evidence="1">
    <location>
        <begin position="18"/>
        <end position="61"/>
    </location>
</feature>
<evidence type="ECO:0000313" key="2">
    <source>
        <dbReference type="EMBL" id="MBW4672371.1"/>
    </source>
</evidence>
<dbReference type="SUPFAM" id="SSF47413">
    <property type="entry name" value="lambda repressor-like DNA-binding domains"/>
    <property type="match status" value="1"/>
</dbReference>
<accession>A0A951UXD2</accession>
<protein>
    <submittedName>
        <fullName evidence="2">Helix-turn-helix transcriptional regulator</fullName>
    </submittedName>
</protein>
<evidence type="ECO:0000259" key="1">
    <source>
        <dbReference type="PROSITE" id="PS50943"/>
    </source>
</evidence>
<sequence length="87" mass="9845">MSIQKKIIIHQPEFGQLIYEIRLLVELTQEEFATVIGVTLPTVNRWENGHTKPSKLAVQQIKALVEKLGDKGQTILAKYNQDISNST</sequence>
<dbReference type="GO" id="GO:0003677">
    <property type="term" value="F:DNA binding"/>
    <property type="evidence" value="ECO:0007669"/>
    <property type="project" value="InterPro"/>
</dbReference>
<dbReference type="Gene3D" id="1.10.260.40">
    <property type="entry name" value="lambda repressor-like DNA-binding domains"/>
    <property type="match status" value="1"/>
</dbReference>
<reference evidence="2" key="1">
    <citation type="submission" date="2021-05" db="EMBL/GenBank/DDBJ databases">
        <authorList>
            <person name="Pietrasiak N."/>
            <person name="Ward R."/>
            <person name="Stajich J.E."/>
            <person name="Kurbessoian T."/>
        </authorList>
    </citation>
    <scope>NUCLEOTIDE SEQUENCE</scope>
    <source>
        <strain evidence="2">GSE-NOS-MK-12-04C</strain>
    </source>
</reference>
<dbReference type="AlphaFoldDB" id="A0A951UXD2"/>
<dbReference type="Pfam" id="PF01381">
    <property type="entry name" value="HTH_3"/>
    <property type="match status" value="1"/>
</dbReference>
<dbReference type="InterPro" id="IPR010982">
    <property type="entry name" value="Lambda_DNA-bd_dom_sf"/>
</dbReference>
<organism evidence="2 3">
    <name type="scientific">Cyanomargarita calcarea GSE-NOS-MK-12-04C</name>
    <dbReference type="NCBI Taxonomy" id="2839659"/>
    <lineage>
        <taxon>Bacteria</taxon>
        <taxon>Bacillati</taxon>
        <taxon>Cyanobacteriota</taxon>
        <taxon>Cyanophyceae</taxon>
        <taxon>Nostocales</taxon>
        <taxon>Cyanomargaritaceae</taxon>
        <taxon>Cyanomargarita</taxon>
    </lineage>
</organism>
<reference evidence="2" key="2">
    <citation type="journal article" date="2022" name="Microbiol. Resour. Announc.">
        <title>Metagenome Sequencing to Explore Phylogenomics of Terrestrial Cyanobacteria.</title>
        <authorList>
            <person name="Ward R.D."/>
            <person name="Stajich J.E."/>
            <person name="Johansen J.R."/>
            <person name="Huntemann M."/>
            <person name="Clum A."/>
            <person name="Foster B."/>
            <person name="Foster B."/>
            <person name="Roux S."/>
            <person name="Palaniappan K."/>
            <person name="Varghese N."/>
            <person name="Mukherjee S."/>
            <person name="Reddy T.B.K."/>
            <person name="Daum C."/>
            <person name="Copeland A."/>
            <person name="Chen I.A."/>
            <person name="Ivanova N.N."/>
            <person name="Kyrpides N.C."/>
            <person name="Shapiro N."/>
            <person name="Eloe-Fadrosh E.A."/>
            <person name="Pietrasiak N."/>
        </authorList>
    </citation>
    <scope>NUCLEOTIDE SEQUENCE</scope>
    <source>
        <strain evidence="2">GSE-NOS-MK-12-04C</strain>
    </source>
</reference>
<dbReference type="EMBL" id="JAHHGZ010000074">
    <property type="protein sequence ID" value="MBW4672371.1"/>
    <property type="molecule type" value="Genomic_DNA"/>
</dbReference>
<dbReference type="InterPro" id="IPR001387">
    <property type="entry name" value="Cro/C1-type_HTH"/>
</dbReference>
<evidence type="ECO:0000313" key="3">
    <source>
        <dbReference type="Proteomes" id="UP000729701"/>
    </source>
</evidence>
<gene>
    <name evidence="2" type="ORF">KME60_34375</name>
</gene>
<dbReference type="Proteomes" id="UP000729701">
    <property type="component" value="Unassembled WGS sequence"/>
</dbReference>
<comment type="caution">
    <text evidence="2">The sequence shown here is derived from an EMBL/GenBank/DDBJ whole genome shotgun (WGS) entry which is preliminary data.</text>
</comment>
<dbReference type="PROSITE" id="PS50943">
    <property type="entry name" value="HTH_CROC1"/>
    <property type="match status" value="1"/>
</dbReference>
<name>A0A951UXD2_9CYAN</name>
<dbReference type="CDD" id="cd00093">
    <property type="entry name" value="HTH_XRE"/>
    <property type="match status" value="1"/>
</dbReference>
<proteinExistence type="predicted"/>
<dbReference type="SMART" id="SM00530">
    <property type="entry name" value="HTH_XRE"/>
    <property type="match status" value="1"/>
</dbReference>